<evidence type="ECO:0000256" key="1">
    <source>
        <dbReference type="SAM" id="MobiDB-lite"/>
    </source>
</evidence>
<feature type="region of interest" description="Disordered" evidence="1">
    <location>
        <begin position="264"/>
        <end position="285"/>
    </location>
</feature>
<accession>A0A840FIU3</accession>
<sequence>MARPLSPRQLAENEAFLAALARCGNVREAARALGVHRSTLTKRRAKHPAFATAWAAALVVSAATPDDGEVEGLHRVRTAGGSQWRRNRPGGITRAAEQAFLLALSATANVRLAAAAAGFSHASFYARRRRDPVFAREMRLALETGYDRIELALLAQGLDGSGAAEAWRHNDPPPIPPMTANQALQLLYLHQKEARLLAEPAHLKRKRGESKDAHHYRIAVMYRLAQARERERFELAEAGRRARGEASWAPERVALPDLAQVGGWSKAKPGGEAGQDRALFGGKRKRVRAGRRRIAVRTLS</sequence>
<protein>
    <submittedName>
        <fullName evidence="3">Transposase-like protein</fullName>
    </submittedName>
</protein>
<dbReference type="SUPFAM" id="SSF46689">
    <property type="entry name" value="Homeodomain-like"/>
    <property type="match status" value="1"/>
</dbReference>
<dbReference type="Proteomes" id="UP000529795">
    <property type="component" value="Unassembled WGS sequence"/>
</dbReference>
<name>A0A840FIU3_9SPHN</name>
<evidence type="ECO:0000313" key="4">
    <source>
        <dbReference type="Proteomes" id="UP000529795"/>
    </source>
</evidence>
<evidence type="ECO:0000313" key="3">
    <source>
        <dbReference type="EMBL" id="MBB4155614.1"/>
    </source>
</evidence>
<comment type="caution">
    <text evidence="3">The sequence shown here is derived from an EMBL/GenBank/DDBJ whole genome shotgun (WGS) entry which is preliminary data.</text>
</comment>
<dbReference type="AlphaFoldDB" id="A0A840FIU3"/>
<keyword evidence="4" id="KW-1185">Reference proteome</keyword>
<evidence type="ECO:0000259" key="2">
    <source>
        <dbReference type="Pfam" id="PF02954"/>
    </source>
</evidence>
<dbReference type="InterPro" id="IPR002197">
    <property type="entry name" value="HTH_Fis"/>
</dbReference>
<dbReference type="InterPro" id="IPR009057">
    <property type="entry name" value="Homeodomain-like_sf"/>
</dbReference>
<organism evidence="3 4">
    <name type="scientific">Sphingomonas jinjuensis</name>
    <dbReference type="NCBI Taxonomy" id="535907"/>
    <lineage>
        <taxon>Bacteria</taxon>
        <taxon>Pseudomonadati</taxon>
        <taxon>Pseudomonadota</taxon>
        <taxon>Alphaproteobacteria</taxon>
        <taxon>Sphingomonadales</taxon>
        <taxon>Sphingomonadaceae</taxon>
        <taxon>Sphingomonas</taxon>
    </lineage>
</organism>
<feature type="domain" description="DNA binding HTH" evidence="2">
    <location>
        <begin position="12"/>
        <end position="46"/>
    </location>
</feature>
<dbReference type="RefSeq" id="WP_183987279.1">
    <property type="nucleotide sequence ID" value="NZ_JACIEV010000016.1"/>
</dbReference>
<proteinExistence type="predicted"/>
<dbReference type="Gene3D" id="1.10.10.60">
    <property type="entry name" value="Homeodomain-like"/>
    <property type="match status" value="1"/>
</dbReference>
<dbReference type="Pfam" id="PF02954">
    <property type="entry name" value="HTH_8"/>
    <property type="match status" value="1"/>
</dbReference>
<gene>
    <name evidence="3" type="ORF">GGQ80_003539</name>
</gene>
<dbReference type="EMBL" id="JACIEV010000016">
    <property type="protein sequence ID" value="MBB4155614.1"/>
    <property type="molecule type" value="Genomic_DNA"/>
</dbReference>
<dbReference type="GO" id="GO:0043565">
    <property type="term" value="F:sequence-specific DNA binding"/>
    <property type="evidence" value="ECO:0007669"/>
    <property type="project" value="InterPro"/>
</dbReference>
<reference evidence="3 4" key="1">
    <citation type="submission" date="2020-08" db="EMBL/GenBank/DDBJ databases">
        <title>Genomic Encyclopedia of Type Strains, Phase IV (KMG-IV): sequencing the most valuable type-strain genomes for metagenomic binning, comparative biology and taxonomic classification.</title>
        <authorList>
            <person name="Goeker M."/>
        </authorList>
    </citation>
    <scope>NUCLEOTIDE SEQUENCE [LARGE SCALE GENOMIC DNA]</scope>
    <source>
        <strain evidence="3 4">YC6723</strain>
    </source>
</reference>